<feature type="modified residue" description="N6-(pyridoxal phosphate)lysine" evidence="11">
    <location>
        <position position="571"/>
    </location>
</feature>
<evidence type="ECO:0000256" key="9">
    <source>
        <dbReference type="ARBA" id="ARBA00040968"/>
    </source>
</evidence>
<evidence type="ECO:0000313" key="13">
    <source>
        <dbReference type="Proteomes" id="UP000095287"/>
    </source>
</evidence>
<dbReference type="GO" id="GO:0005737">
    <property type="term" value="C:cytoplasm"/>
    <property type="evidence" value="ECO:0007669"/>
    <property type="project" value="TreeGrafter"/>
</dbReference>
<keyword evidence="6 11" id="KW-0663">Pyridoxal phosphate</keyword>
<name>A0A1I7YAG3_9BILA</name>
<evidence type="ECO:0000256" key="11">
    <source>
        <dbReference type="PIRSR" id="PIRSR602129-50"/>
    </source>
</evidence>
<evidence type="ECO:0000256" key="7">
    <source>
        <dbReference type="ARBA" id="ARBA00023239"/>
    </source>
</evidence>
<dbReference type="GO" id="GO:0006520">
    <property type="term" value="P:amino acid metabolic process"/>
    <property type="evidence" value="ECO:0007669"/>
    <property type="project" value="InterPro"/>
</dbReference>
<keyword evidence="7" id="KW-0456">Lyase</keyword>
<keyword evidence="4" id="KW-0127">Catecholamine biosynthesis</keyword>
<dbReference type="GO" id="GO:0042423">
    <property type="term" value="P:catecholamine biosynthetic process"/>
    <property type="evidence" value="ECO:0007669"/>
    <property type="project" value="UniProtKB-KW"/>
</dbReference>
<dbReference type="GO" id="GO:0042427">
    <property type="term" value="P:serotonin biosynthetic process"/>
    <property type="evidence" value="ECO:0007669"/>
    <property type="project" value="TreeGrafter"/>
</dbReference>
<dbReference type="GO" id="GO:0019752">
    <property type="term" value="P:carboxylic acid metabolic process"/>
    <property type="evidence" value="ECO:0007669"/>
    <property type="project" value="InterPro"/>
</dbReference>
<dbReference type="EC" id="4.1.1.28" evidence="8"/>
<proteinExistence type="inferred from homology"/>
<dbReference type="GO" id="GO:0030170">
    <property type="term" value="F:pyridoxal phosphate binding"/>
    <property type="evidence" value="ECO:0007669"/>
    <property type="project" value="InterPro"/>
</dbReference>
<dbReference type="Gene3D" id="3.90.1150.10">
    <property type="entry name" value="Aspartate Aminotransferase, domain 1"/>
    <property type="match status" value="1"/>
</dbReference>
<dbReference type="Gene3D" id="3.40.640.10">
    <property type="entry name" value="Type I PLP-dependent aspartate aminotransferase-like (Major domain)"/>
    <property type="match status" value="1"/>
</dbReference>
<dbReference type="Pfam" id="PF00282">
    <property type="entry name" value="Pyridoxal_deC"/>
    <property type="match status" value="2"/>
</dbReference>
<evidence type="ECO:0000256" key="2">
    <source>
        <dbReference type="ARBA" id="ARBA00009533"/>
    </source>
</evidence>
<comment type="subunit">
    <text evidence="3">Homodimer.</text>
</comment>
<evidence type="ECO:0000256" key="3">
    <source>
        <dbReference type="ARBA" id="ARBA00011738"/>
    </source>
</evidence>
<dbReference type="InterPro" id="IPR002129">
    <property type="entry name" value="PyrdxlP-dep_de-COase"/>
</dbReference>
<evidence type="ECO:0000256" key="12">
    <source>
        <dbReference type="SAM" id="MobiDB-lite"/>
    </source>
</evidence>
<keyword evidence="5" id="KW-0210">Decarboxylase</keyword>
<protein>
    <recommendedName>
        <fullName evidence="9">Aromatic-L-amino-acid decarboxylase</fullName>
        <ecNumber evidence="8">4.1.1.28</ecNumber>
    </recommendedName>
    <alternativeName>
        <fullName evidence="10">DOPA decarboxylase</fullName>
    </alternativeName>
</protein>
<dbReference type="InterPro" id="IPR015421">
    <property type="entry name" value="PyrdxlP-dep_Trfase_major"/>
</dbReference>
<reference evidence="14" key="1">
    <citation type="submission" date="2016-11" db="UniProtKB">
        <authorList>
            <consortium name="WormBaseParasite"/>
        </authorList>
    </citation>
    <scope>IDENTIFICATION</scope>
</reference>
<dbReference type="InterPro" id="IPR010977">
    <property type="entry name" value="Aromatic_deC"/>
</dbReference>
<evidence type="ECO:0000256" key="4">
    <source>
        <dbReference type="ARBA" id="ARBA00022584"/>
    </source>
</evidence>
<dbReference type="WBParaSite" id="L893_g1437.t1">
    <property type="protein sequence ID" value="L893_g1437.t1"/>
    <property type="gene ID" value="L893_g1437"/>
</dbReference>
<evidence type="ECO:0000313" key="14">
    <source>
        <dbReference type="WBParaSite" id="L893_g1437.t1"/>
    </source>
</evidence>
<organism evidence="13 14">
    <name type="scientific">Steinernema glaseri</name>
    <dbReference type="NCBI Taxonomy" id="37863"/>
    <lineage>
        <taxon>Eukaryota</taxon>
        <taxon>Metazoa</taxon>
        <taxon>Ecdysozoa</taxon>
        <taxon>Nematoda</taxon>
        <taxon>Chromadorea</taxon>
        <taxon>Rhabditida</taxon>
        <taxon>Tylenchina</taxon>
        <taxon>Panagrolaimomorpha</taxon>
        <taxon>Strongyloidoidea</taxon>
        <taxon>Steinernematidae</taxon>
        <taxon>Steinernema</taxon>
    </lineage>
</organism>
<dbReference type="PRINTS" id="PR00800">
    <property type="entry name" value="YHDCRBOXLASE"/>
</dbReference>
<accession>A0A1I7YAG3</accession>
<dbReference type="Proteomes" id="UP000095287">
    <property type="component" value="Unplaced"/>
</dbReference>
<evidence type="ECO:0000256" key="5">
    <source>
        <dbReference type="ARBA" id="ARBA00022793"/>
    </source>
</evidence>
<keyword evidence="13" id="KW-1185">Reference proteome</keyword>
<dbReference type="SUPFAM" id="SSF53383">
    <property type="entry name" value="PLP-dependent transferases"/>
    <property type="match status" value="1"/>
</dbReference>
<feature type="compositionally biased region" description="Polar residues" evidence="12">
    <location>
        <begin position="178"/>
        <end position="191"/>
    </location>
</feature>
<dbReference type="GO" id="GO:0004058">
    <property type="term" value="F:aromatic-L-amino-acid decarboxylase activity"/>
    <property type="evidence" value="ECO:0007669"/>
    <property type="project" value="UniProtKB-EC"/>
</dbReference>
<dbReference type="PANTHER" id="PTHR11999:SF167">
    <property type="entry name" value="AROMATIC-L-AMINO-ACID DECARBOXYLASE"/>
    <property type="match status" value="1"/>
</dbReference>
<evidence type="ECO:0000256" key="1">
    <source>
        <dbReference type="ARBA" id="ARBA00001933"/>
    </source>
</evidence>
<dbReference type="InterPro" id="IPR015422">
    <property type="entry name" value="PyrdxlP-dep_Trfase_small"/>
</dbReference>
<dbReference type="PANTHER" id="PTHR11999">
    <property type="entry name" value="GROUP II PYRIDOXAL-5-PHOSPHATE DECARBOXYLASE"/>
    <property type="match status" value="1"/>
</dbReference>
<feature type="region of interest" description="Disordered" evidence="12">
    <location>
        <begin position="147"/>
        <end position="191"/>
    </location>
</feature>
<dbReference type="InterPro" id="IPR015424">
    <property type="entry name" value="PyrdxlP-dep_Trfase"/>
</dbReference>
<evidence type="ECO:0000256" key="6">
    <source>
        <dbReference type="ARBA" id="ARBA00022898"/>
    </source>
</evidence>
<dbReference type="AlphaFoldDB" id="A0A1I7YAG3"/>
<feature type="compositionally biased region" description="Basic and acidic residues" evidence="12">
    <location>
        <begin position="161"/>
        <end position="171"/>
    </location>
</feature>
<sequence length="741" mass="82717">MTRYGCDKMSVLLPPSVHVTSLSDFLRSFPQLLGLVVLIRTHSGREGELVPSYHLSLGFPALVHKSPRGSLLAKQEPVTLSGRYTSSFPSFYSGSRENLQFFSCGCSYPVLLLGMRLQVRSRVPKGPSLKSSEDDREHKLDPIHFFHRRACPPGKGLGSSERTKEPCEERRGARRSLSEGSLASSPNQSIGQRSLLRSQFLQVPTSLNDPYRPPYRVIITRRRAFLPSLLAMDSDAFRKHGKEMVDFIADYWAGMRERTPLPDVQPGYIWDLVPSSPPENPESWEAIFKDLEPVVLNANTNWHHPHFFAYYPTSLSYPSIMADMLSGAIASIGFTWKSSPSMTELEMVCTDWLVKALGLPDFFLNSHEGPGAGMIQSTASDATLVALLAARSRAVNKYKKQQESTKLGWVYSNVSRILSKVGESRKESHGDIINPENHDPAVPVKLVAYTSDQAHSSVEKDAMLAGVKLRKLRSAVDSRLGNYGVRAETLAAAIDEDRAAGLIPFIFIATIGTTSTCGVDSLVALGPVCNAEGLWLHVDAAYAGSYLICPEYRYLAEGMELVDSFNFNAHKALMVNFDCSPMWFKDATEAVSYFDVDPVYLKHEHQKKAADLRHLQIALGRRFRSLKIWFVLRALGIEHIQKHLRTMEERAKQFAELVAQDPSFELVVPQHLGLVCFRLKGANELSERLTAAGNEDRRIHLVPSQAHGVFFLRLAVCNSETTHDDIRFAFNVIREIAQKLA</sequence>
<evidence type="ECO:0000256" key="8">
    <source>
        <dbReference type="ARBA" id="ARBA00038886"/>
    </source>
</evidence>
<dbReference type="Gene3D" id="1.20.1340.10">
    <property type="entry name" value="dopa decarboxylase, N-terminal domain"/>
    <property type="match status" value="1"/>
</dbReference>
<evidence type="ECO:0000256" key="10">
    <source>
        <dbReference type="ARBA" id="ARBA00041275"/>
    </source>
</evidence>
<comment type="similarity">
    <text evidence="2">Belongs to the group II decarboxylase family.</text>
</comment>
<comment type="cofactor">
    <cofactor evidence="1 11">
        <name>pyridoxal 5'-phosphate</name>
        <dbReference type="ChEBI" id="CHEBI:597326"/>
    </cofactor>
</comment>